<reference evidence="3 4" key="1">
    <citation type="submission" date="2019-02" db="EMBL/GenBank/DDBJ databases">
        <title>Deep-cultivation of Planctomycetes and their phenomic and genomic characterization uncovers novel biology.</title>
        <authorList>
            <person name="Wiegand S."/>
            <person name="Jogler M."/>
            <person name="Boedeker C."/>
            <person name="Pinto D."/>
            <person name="Vollmers J."/>
            <person name="Rivas-Marin E."/>
            <person name="Kohn T."/>
            <person name="Peeters S.H."/>
            <person name="Heuer A."/>
            <person name="Rast P."/>
            <person name="Oberbeckmann S."/>
            <person name="Bunk B."/>
            <person name="Jeske O."/>
            <person name="Meyerdierks A."/>
            <person name="Storesund J.E."/>
            <person name="Kallscheuer N."/>
            <person name="Luecker S."/>
            <person name="Lage O.M."/>
            <person name="Pohl T."/>
            <person name="Merkel B.J."/>
            <person name="Hornburger P."/>
            <person name="Mueller R.-W."/>
            <person name="Bruemmer F."/>
            <person name="Labrenz M."/>
            <person name="Spormann A.M."/>
            <person name="Op den Camp H."/>
            <person name="Overmann J."/>
            <person name="Amann R."/>
            <person name="Jetten M.S.M."/>
            <person name="Mascher T."/>
            <person name="Medema M.H."/>
            <person name="Devos D.P."/>
            <person name="Kaster A.-K."/>
            <person name="Ovreas L."/>
            <person name="Rohde M."/>
            <person name="Galperin M.Y."/>
            <person name="Jogler C."/>
        </authorList>
    </citation>
    <scope>NUCLEOTIDE SEQUENCE [LARGE SCALE GENOMIC DNA]</scope>
    <source>
        <strain evidence="3 4">HG66A1</strain>
    </source>
</reference>
<dbReference type="GO" id="GO:0016787">
    <property type="term" value="F:hydrolase activity"/>
    <property type="evidence" value="ECO:0007669"/>
    <property type="project" value="UniProtKB-KW"/>
</dbReference>
<dbReference type="InterPro" id="IPR032466">
    <property type="entry name" value="Metal_Hydrolase"/>
</dbReference>
<evidence type="ECO:0000313" key="4">
    <source>
        <dbReference type="Proteomes" id="UP000320421"/>
    </source>
</evidence>
<sequence length="317" mass="35751" precursor="true">MWNPPLSRRGFLYATGAACCSAFLPVSAAADPAQQAKKYKKLDCHLHINHKGRTIEDTIKHMDNTGTEKAFILPLETGEGGVTLRTETVLHAFHQYPERLIPFCQTDIRQPDVIERIRAYHLLGCRGIGEQKEHLPLNDKRVEAVIAECDELNWPITIHFQDDKKGFNQGIEQYLEPYLKKYQRVRIIGHAQSFWSHISADVPSPDKTLYPRGPVKPGGLLDHLLSNYPNLYADMSAGSGFNALARDEEFTAGFLERHPKQMLFGSDCPCSDGRGGEFNGVCYSTRLQEFLVRMVKDEATLQDIFYNNAERALNGNA</sequence>
<protein>
    <submittedName>
        <fullName evidence="3">Amidohydrolase</fullName>
    </submittedName>
</protein>
<dbReference type="InterPro" id="IPR019546">
    <property type="entry name" value="TAT_signal_bac_arc"/>
</dbReference>
<keyword evidence="1" id="KW-0732">Signal</keyword>
<dbReference type="OrthoDB" id="9771932at2"/>
<feature type="signal peptide" evidence="1">
    <location>
        <begin position="1"/>
        <end position="28"/>
    </location>
</feature>
<keyword evidence="4" id="KW-1185">Reference proteome</keyword>
<dbReference type="Gene3D" id="3.20.20.140">
    <property type="entry name" value="Metal-dependent hydrolases"/>
    <property type="match status" value="1"/>
</dbReference>
<dbReference type="InterPro" id="IPR006311">
    <property type="entry name" value="TAT_signal"/>
</dbReference>
<dbReference type="NCBIfam" id="TIGR01409">
    <property type="entry name" value="TAT_signal_seq"/>
    <property type="match status" value="1"/>
</dbReference>
<dbReference type="Pfam" id="PF04909">
    <property type="entry name" value="Amidohydro_2"/>
    <property type="match status" value="1"/>
</dbReference>
<dbReference type="AlphaFoldDB" id="A0A517PVM6"/>
<accession>A0A517PVM6</accession>
<organism evidence="3 4">
    <name type="scientific">Gimesia chilikensis</name>
    <dbReference type="NCBI Taxonomy" id="2605989"/>
    <lineage>
        <taxon>Bacteria</taxon>
        <taxon>Pseudomonadati</taxon>
        <taxon>Planctomycetota</taxon>
        <taxon>Planctomycetia</taxon>
        <taxon>Planctomycetales</taxon>
        <taxon>Planctomycetaceae</taxon>
        <taxon>Gimesia</taxon>
    </lineage>
</organism>
<feature type="chain" id="PRO_5022052746" evidence="1">
    <location>
        <begin position="29"/>
        <end position="317"/>
    </location>
</feature>
<gene>
    <name evidence="3" type="ORF">HG66A1_52360</name>
</gene>
<feature type="domain" description="Amidohydrolase-related" evidence="2">
    <location>
        <begin position="86"/>
        <end position="313"/>
    </location>
</feature>
<dbReference type="PROSITE" id="PS51318">
    <property type="entry name" value="TAT"/>
    <property type="match status" value="1"/>
</dbReference>
<dbReference type="RefSeq" id="WP_145193904.1">
    <property type="nucleotide sequence ID" value="NZ_CP036266.1"/>
</dbReference>
<dbReference type="InterPro" id="IPR006680">
    <property type="entry name" value="Amidohydro-rel"/>
</dbReference>
<proteinExistence type="predicted"/>
<dbReference type="EMBL" id="CP036266">
    <property type="protein sequence ID" value="QDT23419.1"/>
    <property type="molecule type" value="Genomic_DNA"/>
</dbReference>
<evidence type="ECO:0000256" key="1">
    <source>
        <dbReference type="SAM" id="SignalP"/>
    </source>
</evidence>
<dbReference type="SUPFAM" id="SSF51556">
    <property type="entry name" value="Metallo-dependent hydrolases"/>
    <property type="match status" value="1"/>
</dbReference>
<name>A0A517PVM6_9PLAN</name>
<keyword evidence="3" id="KW-0378">Hydrolase</keyword>
<evidence type="ECO:0000313" key="3">
    <source>
        <dbReference type="EMBL" id="QDT23419.1"/>
    </source>
</evidence>
<dbReference type="Proteomes" id="UP000320421">
    <property type="component" value="Chromosome"/>
</dbReference>
<evidence type="ECO:0000259" key="2">
    <source>
        <dbReference type="Pfam" id="PF04909"/>
    </source>
</evidence>